<feature type="region of interest" description="Disordered" evidence="1">
    <location>
        <begin position="256"/>
        <end position="277"/>
    </location>
</feature>
<keyword evidence="4" id="KW-1185">Reference proteome</keyword>
<keyword evidence="2" id="KW-0812">Transmembrane</keyword>
<name>A0A7D6CSI7_9EURY</name>
<feature type="transmembrane region" description="Helical" evidence="2">
    <location>
        <begin position="192"/>
        <end position="211"/>
    </location>
</feature>
<gene>
    <name evidence="3" type="ORF">HYG81_04270</name>
</gene>
<dbReference type="OrthoDB" id="205900at2157"/>
<evidence type="ECO:0000313" key="3">
    <source>
        <dbReference type="EMBL" id="QLK26833.1"/>
    </source>
</evidence>
<evidence type="ECO:0000256" key="2">
    <source>
        <dbReference type="SAM" id="Phobius"/>
    </source>
</evidence>
<feature type="region of interest" description="Disordered" evidence="1">
    <location>
        <begin position="36"/>
        <end position="83"/>
    </location>
</feature>
<dbReference type="RefSeq" id="WP_180842004.1">
    <property type="nucleotide sequence ID" value="NZ_CP059154.1"/>
</dbReference>
<organism evidence="3 4">
    <name type="scientific">Natrinema zhouii</name>
    <dbReference type="NCBI Taxonomy" id="1710539"/>
    <lineage>
        <taxon>Archaea</taxon>
        <taxon>Methanobacteriati</taxon>
        <taxon>Methanobacteriota</taxon>
        <taxon>Stenosarchaea group</taxon>
        <taxon>Halobacteria</taxon>
        <taxon>Halobacteriales</taxon>
        <taxon>Natrialbaceae</taxon>
        <taxon>Natrinema</taxon>
    </lineage>
</organism>
<keyword evidence="2" id="KW-1133">Transmembrane helix</keyword>
<sequence length="277" mass="28862">MFDTARDESAVVRVGRRLADRIRTAVRRSRLGTHLGGIASDEKAGSADADGSTASLAADDSSGSPTDDNSNGSPTAGDSSVSSPLETLLAGSAIRSVVTETSARLRAGTARARIATFGRSGRRYVTSSFGYRWLTAEPDPDVIVIDLRETRTIGPFIAALDRALDGLATAAPTSGLTDFAARVGGSVRDRPIAIASLFVLSALVLSIAVLGTALSPALFGLRLVIAVVAVIGLRSRQSLEDLLETRIVGLLAAAFEPPEPPADETRTDDQTDELDSD</sequence>
<dbReference type="KEGG" id="nay:HYG81_04270"/>
<accession>A0A7D6CSI7</accession>
<dbReference type="GeneID" id="56142393"/>
<dbReference type="Proteomes" id="UP000510869">
    <property type="component" value="Chromosome"/>
</dbReference>
<reference evidence="3 4" key="1">
    <citation type="submission" date="2020-07" db="EMBL/GenBank/DDBJ databases">
        <title>Natrinema (YPL30) sp. nov. and Haloterrigena xxxxxx (YPL8) sp. nov., isolated from a salt mine.</title>
        <authorList>
            <person name="Cui H."/>
        </authorList>
    </citation>
    <scope>NUCLEOTIDE SEQUENCE [LARGE SCALE GENOMIC DNA]</scope>
    <source>
        <strain evidence="3 4">YPL13</strain>
    </source>
</reference>
<evidence type="ECO:0000256" key="1">
    <source>
        <dbReference type="SAM" id="MobiDB-lite"/>
    </source>
</evidence>
<protein>
    <submittedName>
        <fullName evidence="3">Uncharacterized protein</fullName>
    </submittedName>
</protein>
<feature type="compositionally biased region" description="Polar residues" evidence="1">
    <location>
        <begin position="65"/>
        <end position="83"/>
    </location>
</feature>
<dbReference type="AlphaFoldDB" id="A0A7D6CSI7"/>
<proteinExistence type="predicted"/>
<keyword evidence="2" id="KW-0472">Membrane</keyword>
<dbReference type="EMBL" id="CP059154">
    <property type="protein sequence ID" value="QLK26833.1"/>
    <property type="molecule type" value="Genomic_DNA"/>
</dbReference>
<feature type="compositionally biased region" description="Low complexity" evidence="1">
    <location>
        <begin position="46"/>
        <end position="64"/>
    </location>
</feature>
<evidence type="ECO:0000313" key="4">
    <source>
        <dbReference type="Proteomes" id="UP000510869"/>
    </source>
</evidence>